<evidence type="ECO:0000259" key="5">
    <source>
        <dbReference type="PROSITE" id="PS50071"/>
    </source>
</evidence>
<proteinExistence type="predicted"/>
<dbReference type="EMBL" id="GIBP01006188">
    <property type="protein sequence ID" value="NDV35157.1"/>
    <property type="molecule type" value="Transcribed_RNA"/>
</dbReference>
<feature type="domain" description="Homeobox" evidence="5">
    <location>
        <begin position="136"/>
        <end position="199"/>
    </location>
</feature>
<keyword evidence="3 4" id="KW-0539">Nucleus</keyword>
<feature type="DNA-binding region" description="Homeobox" evidence="4">
    <location>
        <begin position="138"/>
        <end position="200"/>
    </location>
</feature>
<evidence type="ECO:0000256" key="3">
    <source>
        <dbReference type="ARBA" id="ARBA00023242"/>
    </source>
</evidence>
<organism evidence="6">
    <name type="scientific">Arcella intermedia</name>
    <dbReference type="NCBI Taxonomy" id="1963864"/>
    <lineage>
        <taxon>Eukaryota</taxon>
        <taxon>Amoebozoa</taxon>
        <taxon>Tubulinea</taxon>
        <taxon>Elardia</taxon>
        <taxon>Arcellinida</taxon>
        <taxon>Sphaerothecina</taxon>
        <taxon>Arcellidae</taxon>
        <taxon>Arcella</taxon>
    </lineage>
</organism>
<keyword evidence="2 4" id="KW-0371">Homeobox</keyword>
<sequence>MDNTIQNAEMKDLAALIMNRLHEVRPITELQLIEPLNFKDFIATYLGESSFNDPKNEVLWFQFRFVRDWLEEKFSKLTEDINKKKKDPQVQAKYLNNSSLLNVVLKRYWNTVSTRLNEQTKKNLLLSVSNHQEFLTKKTNTNNKFETFQTAFLEQWYLDHLDNPYPTTKEKLRIAFKIHLLPKQVSIWFTNKRGRARIEHADTKKRRAPECDFEEDVDPNDKDETYTPVIAPLSVEHKWAQDSSSSSLIPTIETIEDFVPEEEFFSYFF</sequence>
<dbReference type="SUPFAM" id="SSF46689">
    <property type="entry name" value="Homeodomain-like"/>
    <property type="match status" value="1"/>
</dbReference>
<dbReference type="InterPro" id="IPR008422">
    <property type="entry name" value="KN_HD"/>
</dbReference>
<comment type="subcellular location">
    <subcellularLocation>
        <location evidence="4">Nucleus</location>
    </subcellularLocation>
</comment>
<evidence type="ECO:0000256" key="4">
    <source>
        <dbReference type="PROSITE-ProRule" id="PRU00108"/>
    </source>
</evidence>
<evidence type="ECO:0000256" key="1">
    <source>
        <dbReference type="ARBA" id="ARBA00023125"/>
    </source>
</evidence>
<dbReference type="GO" id="GO:0003677">
    <property type="term" value="F:DNA binding"/>
    <property type="evidence" value="ECO:0007669"/>
    <property type="project" value="UniProtKB-UniRule"/>
</dbReference>
<dbReference type="Pfam" id="PF05920">
    <property type="entry name" value="Homeobox_KN"/>
    <property type="match status" value="1"/>
</dbReference>
<dbReference type="InterPro" id="IPR017970">
    <property type="entry name" value="Homeobox_CS"/>
</dbReference>
<dbReference type="PROSITE" id="PS00027">
    <property type="entry name" value="HOMEOBOX_1"/>
    <property type="match status" value="1"/>
</dbReference>
<keyword evidence="1 4" id="KW-0238">DNA-binding</keyword>
<dbReference type="InterPro" id="IPR009057">
    <property type="entry name" value="Homeodomain-like_sf"/>
</dbReference>
<dbReference type="SMART" id="SM00389">
    <property type="entry name" value="HOX"/>
    <property type="match status" value="1"/>
</dbReference>
<evidence type="ECO:0000313" key="6">
    <source>
        <dbReference type="EMBL" id="NDV35157.1"/>
    </source>
</evidence>
<dbReference type="AlphaFoldDB" id="A0A6B2LE91"/>
<dbReference type="GO" id="GO:0000981">
    <property type="term" value="F:DNA-binding transcription factor activity, RNA polymerase II-specific"/>
    <property type="evidence" value="ECO:0007669"/>
    <property type="project" value="InterPro"/>
</dbReference>
<dbReference type="GO" id="GO:0005634">
    <property type="term" value="C:nucleus"/>
    <property type="evidence" value="ECO:0007669"/>
    <property type="project" value="UniProtKB-SubCell"/>
</dbReference>
<accession>A0A6B2LE91</accession>
<evidence type="ECO:0000256" key="2">
    <source>
        <dbReference type="ARBA" id="ARBA00023155"/>
    </source>
</evidence>
<dbReference type="PROSITE" id="PS50071">
    <property type="entry name" value="HOMEOBOX_2"/>
    <property type="match status" value="1"/>
</dbReference>
<name>A0A6B2LE91_9EUKA</name>
<protein>
    <recommendedName>
        <fullName evidence="5">Homeobox domain-containing protein</fullName>
    </recommendedName>
</protein>
<dbReference type="InterPro" id="IPR001356">
    <property type="entry name" value="HD"/>
</dbReference>
<dbReference type="Gene3D" id="1.10.10.60">
    <property type="entry name" value="Homeodomain-like"/>
    <property type="match status" value="1"/>
</dbReference>
<reference evidence="6" key="1">
    <citation type="journal article" date="2020" name="J. Eukaryot. Microbiol.">
        <title>De novo Sequencing, Assembly and Annotation of the Transcriptome for the Free-Living Testate Amoeba Arcella intermedia.</title>
        <authorList>
            <person name="Ribeiro G.M."/>
            <person name="Porfirio-Sousa A.L."/>
            <person name="Maurer-Alcala X.X."/>
            <person name="Katz L.A."/>
            <person name="Lahr D.J.G."/>
        </authorList>
    </citation>
    <scope>NUCLEOTIDE SEQUENCE</scope>
</reference>
<dbReference type="CDD" id="cd00086">
    <property type="entry name" value="homeodomain"/>
    <property type="match status" value="1"/>
</dbReference>